<evidence type="ECO:0000256" key="3">
    <source>
        <dbReference type="ARBA" id="ARBA00023015"/>
    </source>
</evidence>
<organism evidence="10 11">
    <name type="scientific">Saitoella complicata (strain BCRC 22490 / CBS 7301 / JCM 7358 / NBRC 10748 / NRRL Y-17804)</name>
    <dbReference type="NCBI Taxonomy" id="698492"/>
    <lineage>
        <taxon>Eukaryota</taxon>
        <taxon>Fungi</taxon>
        <taxon>Dikarya</taxon>
        <taxon>Ascomycota</taxon>
        <taxon>Taphrinomycotina</taxon>
        <taxon>Taphrinomycotina incertae sedis</taxon>
        <taxon>Saitoella</taxon>
    </lineage>
</organism>
<evidence type="ECO:0000313" key="10">
    <source>
        <dbReference type="EMBL" id="GAO49780.1"/>
    </source>
</evidence>
<reference evidence="10 11" key="3">
    <citation type="journal article" date="2015" name="Genome Announc.">
        <title>Draft Genome Sequence of the Archiascomycetous Yeast Saitoella complicata.</title>
        <authorList>
            <person name="Yamauchi K."/>
            <person name="Kondo S."/>
            <person name="Hamamoto M."/>
            <person name="Takahashi Y."/>
            <person name="Ogura Y."/>
            <person name="Hayashi T."/>
            <person name="Nishida H."/>
        </authorList>
    </citation>
    <scope>NUCLEOTIDE SEQUENCE [LARGE SCALE GENOMIC DNA]</scope>
    <source>
        <strain evidence="10 11">NRRL Y-17804</strain>
    </source>
</reference>
<reference evidence="10 11" key="2">
    <citation type="journal article" date="2014" name="J. Gen. Appl. Microbiol.">
        <title>The early diverging ascomycetous budding yeast Saitoella complicata has three histone deacetylases belonging to the Clr6, Hos2, and Rpd3 lineages.</title>
        <authorList>
            <person name="Nishida H."/>
            <person name="Matsumoto T."/>
            <person name="Kondo S."/>
            <person name="Hamamoto M."/>
            <person name="Yoshikawa H."/>
        </authorList>
    </citation>
    <scope>NUCLEOTIDE SEQUENCE [LARGE SCALE GENOMIC DNA]</scope>
    <source>
        <strain evidence="10 11">NRRL Y-17804</strain>
    </source>
</reference>
<evidence type="ECO:0000256" key="5">
    <source>
        <dbReference type="ARBA" id="ARBA00023163"/>
    </source>
</evidence>
<sequence>MSLRTPYPASTSAGSPVPSTPYASSAVTPGSGILVNGVKRPRTAVDEKFVSQAGSLSAQFTLLLGEDKVDKDALRRERTRLLNVLEERKSEVDYVARRLRLERDLGRGVGQVTEDNVQLLAKSFGYDTYLDPTSDKRTLSFGGATMIIDIDFIPPHNMITRAELTMVTPNPLFPAPNPAGDKILLDALKEKELGSFARNLGVLARLDKVCTEGGCDAFDIVSKLHEGLKEKTGRESREGTVGKVRANGNGLLGLGITYWSEKFRGRYWALSIGVTARSKPEPEVQEDTMQTDIAAETSGLPTGMVYEARLFPPIPLSLPQLRVLDESGHSTSTTPFSTSSSPSSRRRRLTLPGGAEGVWHEYNVMREEREWKILDAVTFADVEGLEMVVRVLREGAGVDNLLTTPTVTGVEAKASGEEATMVEVTVSTDPLTYTISTPFATIEVLASASGSVQRILVGGAEQSEEIKERVRKVLAATEDLGILVEWVRRNIGTGVGGGETEGDGEREGKRRKITGWW</sequence>
<keyword evidence="4 7" id="KW-0010">Activator</keyword>
<name>A0A0E9NK52_SAICN</name>
<evidence type="ECO:0000313" key="11">
    <source>
        <dbReference type="Proteomes" id="UP000033140"/>
    </source>
</evidence>
<feature type="region of interest" description="Disordered" evidence="8">
    <location>
        <begin position="327"/>
        <end position="350"/>
    </location>
</feature>
<comment type="subcellular location">
    <subcellularLocation>
        <location evidence="1 7">Nucleus</location>
    </subcellularLocation>
</comment>
<feature type="domain" description="Mediator complex subunit Med1" evidence="9">
    <location>
        <begin position="111"/>
        <end position="264"/>
    </location>
</feature>
<feature type="compositionally biased region" description="Low complexity" evidence="8">
    <location>
        <begin position="330"/>
        <end position="343"/>
    </location>
</feature>
<comment type="function">
    <text evidence="7">Component of the Mediator complex, a coactivator involved in the regulated transcription of nearly all RNA polymerase II-dependent genes. Mediator functions as a bridge to convey information from gene-specific regulatory proteins to the basal RNA polymerase II transcription machinery. Mediator is recruited to promoters by direct interactions with regulatory proteins and serves as a scaffold for the assembly of a functional preinitiation complex with RNA polymerase II and the general transcription factors.</text>
</comment>
<dbReference type="InterPro" id="IPR019680">
    <property type="entry name" value="Mediator_Med1"/>
</dbReference>
<feature type="region of interest" description="Disordered" evidence="8">
    <location>
        <begin position="494"/>
        <end position="517"/>
    </location>
</feature>
<proteinExistence type="inferred from homology"/>
<dbReference type="GO" id="GO:0045944">
    <property type="term" value="P:positive regulation of transcription by RNA polymerase II"/>
    <property type="evidence" value="ECO:0007669"/>
    <property type="project" value="UniProtKB-ARBA"/>
</dbReference>
<keyword evidence="11" id="KW-1185">Reference proteome</keyword>
<evidence type="ECO:0000256" key="1">
    <source>
        <dbReference type="ARBA" id="ARBA00004123"/>
    </source>
</evidence>
<dbReference type="EMBL" id="BACD03000026">
    <property type="protein sequence ID" value="GAO49780.1"/>
    <property type="molecule type" value="Genomic_DNA"/>
</dbReference>
<feature type="region of interest" description="Disordered" evidence="8">
    <location>
        <begin position="1"/>
        <end position="25"/>
    </location>
</feature>
<gene>
    <name evidence="10" type="ORF">G7K_3922-t1</name>
</gene>
<evidence type="ECO:0000256" key="6">
    <source>
        <dbReference type="ARBA" id="ARBA00023242"/>
    </source>
</evidence>
<reference evidence="10 11" key="1">
    <citation type="journal article" date="2011" name="J. Gen. Appl. Microbiol.">
        <title>Draft genome sequencing of the enigmatic yeast Saitoella complicata.</title>
        <authorList>
            <person name="Nishida H."/>
            <person name="Hamamoto M."/>
            <person name="Sugiyama J."/>
        </authorList>
    </citation>
    <scope>NUCLEOTIDE SEQUENCE [LARGE SCALE GENOMIC DNA]</scope>
    <source>
        <strain evidence="10 11">NRRL Y-17804</strain>
    </source>
</reference>
<keyword evidence="3 7" id="KW-0805">Transcription regulation</keyword>
<accession>A0A0E9NK52</accession>
<keyword evidence="5 7" id="KW-0804">Transcription</keyword>
<dbReference type="STRING" id="698492.A0A0E9NK52"/>
<evidence type="ECO:0000256" key="8">
    <source>
        <dbReference type="SAM" id="MobiDB-lite"/>
    </source>
</evidence>
<comment type="caution">
    <text evidence="10">The sequence shown here is derived from an EMBL/GenBank/DDBJ whole genome shotgun (WGS) entry which is preliminary data.</text>
</comment>
<dbReference type="GO" id="GO:0003712">
    <property type="term" value="F:transcription coregulator activity"/>
    <property type="evidence" value="ECO:0007669"/>
    <property type="project" value="InterPro"/>
</dbReference>
<keyword evidence="6 7" id="KW-0539">Nucleus</keyword>
<dbReference type="RefSeq" id="XP_019025996.1">
    <property type="nucleotide sequence ID" value="XM_019166706.1"/>
</dbReference>
<dbReference type="GO" id="GO:0016592">
    <property type="term" value="C:mediator complex"/>
    <property type="evidence" value="ECO:0007669"/>
    <property type="project" value="InterPro"/>
</dbReference>
<evidence type="ECO:0000256" key="2">
    <source>
        <dbReference type="ARBA" id="ARBA00006210"/>
    </source>
</evidence>
<dbReference type="OrthoDB" id="5310959at2759"/>
<evidence type="ECO:0000256" key="4">
    <source>
        <dbReference type="ARBA" id="ARBA00023159"/>
    </source>
</evidence>
<dbReference type="AlphaFoldDB" id="A0A0E9NK52"/>
<dbReference type="Pfam" id="PF10744">
    <property type="entry name" value="Med1"/>
    <property type="match status" value="1"/>
</dbReference>
<evidence type="ECO:0000256" key="7">
    <source>
        <dbReference type="RuleBase" id="RU364059"/>
    </source>
</evidence>
<comment type="similarity">
    <text evidence="2 7">Belongs to the Mediator complex subunit 1 family.</text>
</comment>
<dbReference type="Proteomes" id="UP000033140">
    <property type="component" value="Unassembled WGS sequence"/>
</dbReference>
<evidence type="ECO:0000259" key="9">
    <source>
        <dbReference type="Pfam" id="PF10744"/>
    </source>
</evidence>
<protein>
    <recommendedName>
        <fullName evidence="7">Mediator of RNA polymerase II transcription subunit 1</fullName>
    </recommendedName>
    <alternativeName>
        <fullName evidence="7">Mediator complex subunit 1</fullName>
    </alternativeName>
</protein>